<evidence type="ECO:0008006" key="3">
    <source>
        <dbReference type="Google" id="ProtNLM"/>
    </source>
</evidence>
<keyword evidence="2" id="KW-1185">Reference proteome</keyword>
<comment type="caution">
    <text evidence="1">The sequence shown here is derived from an EMBL/GenBank/DDBJ whole genome shotgun (WGS) entry which is preliminary data.</text>
</comment>
<gene>
    <name evidence="1" type="ORF">AAA073_02740</name>
</gene>
<protein>
    <recommendedName>
        <fullName evidence="3">DUF3990 domain-containing protein</fullName>
    </recommendedName>
</protein>
<dbReference type="RefSeq" id="WP_349188247.1">
    <property type="nucleotide sequence ID" value="NZ_JBBNPP010000003.1"/>
</dbReference>
<dbReference type="SUPFAM" id="SSF56399">
    <property type="entry name" value="ADP-ribosylation"/>
    <property type="match status" value="1"/>
</dbReference>
<sequence length="174" mass="21007">MSEEFFETIAYHTTEKDRAASILKDNFFKESIKDNEWLGQGIYFWDSLEDAVWWKNHVKNAGKDDTVIIKVKLKCRYSEYKDLSIKENMQEYEKECMEIITNNELKLIKTSDDKLRNFYCNYYKRKLGIKLLSYDFRVRNKFNKFGFEKYSIQYCLGENFQNEILEIRGVIENV</sequence>
<evidence type="ECO:0000313" key="2">
    <source>
        <dbReference type="Proteomes" id="UP001491691"/>
    </source>
</evidence>
<proteinExistence type="predicted"/>
<accession>A0ABV1IZL3</accession>
<evidence type="ECO:0000313" key="1">
    <source>
        <dbReference type="EMBL" id="MEQ3346351.1"/>
    </source>
</evidence>
<dbReference type="EMBL" id="JBBNPP010000003">
    <property type="protein sequence ID" value="MEQ3346351.1"/>
    <property type="molecule type" value="Genomic_DNA"/>
</dbReference>
<reference evidence="1 2" key="1">
    <citation type="submission" date="2024-04" db="EMBL/GenBank/DDBJ databases">
        <title>Human intestinal bacterial collection.</title>
        <authorList>
            <person name="Pauvert C."/>
            <person name="Hitch T.C.A."/>
            <person name="Clavel T."/>
        </authorList>
    </citation>
    <scope>NUCLEOTIDE SEQUENCE [LARGE SCALE GENOMIC DNA]</scope>
    <source>
        <strain evidence="1 2">CLA-SR-H019</strain>
    </source>
</reference>
<organism evidence="1 2">
    <name type="scientific">Peptoniphilus senegalensis</name>
    <dbReference type="NCBI Taxonomy" id="1465757"/>
    <lineage>
        <taxon>Bacteria</taxon>
        <taxon>Bacillati</taxon>
        <taxon>Bacillota</taxon>
        <taxon>Tissierellia</taxon>
        <taxon>Tissierellales</taxon>
        <taxon>Peptoniphilaceae</taxon>
        <taxon>Peptoniphilus</taxon>
    </lineage>
</organism>
<dbReference type="Proteomes" id="UP001491691">
    <property type="component" value="Unassembled WGS sequence"/>
</dbReference>
<name>A0ABV1IZL3_9FIRM</name>